<protein>
    <submittedName>
        <fullName evidence="1">Uncharacterized protein</fullName>
    </submittedName>
</protein>
<gene>
    <name evidence="1" type="ORF">IPN91_15230</name>
</gene>
<comment type="caution">
    <text evidence="1">The sequence shown here is derived from an EMBL/GenBank/DDBJ whole genome shotgun (WGS) entry which is preliminary data.</text>
</comment>
<accession>A0A936K7H7</accession>
<proteinExistence type="predicted"/>
<dbReference type="Pfam" id="PF22000">
    <property type="entry name" value="DUF6929"/>
    <property type="match status" value="1"/>
</dbReference>
<sequence length="274" mass="29880">MIATRMVRTLDVSAASGLVVRDGCFHVVADDENTLFVFGPDGAMRHIPLLPGDLPAEHSMRKAHKPDFEVLVDLPNQGLLAMGSGSRATRERAVLVDRRERTTLIDMSPLCASLRGVFADLNLEGAVVVKDEFVLLQRGNRGDRRNALVFIAMEDLQDALVSQRFAVTRTPRIADLDLGMHDDVPWSCTDITLLDDGDLLACAVLEDTGDAYQDGLCLGSALVRLAPDGTLRWQQWLDTPSKVEGVAVEGEVVWLVSDADDRAVPAKLLRATLP</sequence>
<organism evidence="1 2">
    <name type="scientific">Candidatus Geothrix odensensis</name>
    <dbReference type="NCBI Taxonomy" id="2954440"/>
    <lineage>
        <taxon>Bacteria</taxon>
        <taxon>Pseudomonadati</taxon>
        <taxon>Acidobacteriota</taxon>
        <taxon>Holophagae</taxon>
        <taxon>Holophagales</taxon>
        <taxon>Holophagaceae</taxon>
        <taxon>Geothrix</taxon>
    </lineage>
</organism>
<evidence type="ECO:0000313" key="2">
    <source>
        <dbReference type="Proteomes" id="UP000709959"/>
    </source>
</evidence>
<evidence type="ECO:0000313" key="1">
    <source>
        <dbReference type="EMBL" id="MBK8573934.1"/>
    </source>
</evidence>
<reference evidence="1 2" key="1">
    <citation type="submission" date="2020-10" db="EMBL/GenBank/DDBJ databases">
        <title>Connecting structure to function with the recovery of over 1000 high-quality activated sludge metagenome-assembled genomes encoding full-length rRNA genes using long-read sequencing.</title>
        <authorList>
            <person name="Singleton C.M."/>
            <person name="Petriglieri F."/>
            <person name="Kristensen J.M."/>
            <person name="Kirkegaard R.H."/>
            <person name="Michaelsen T.Y."/>
            <person name="Andersen M.H."/>
            <person name="Karst S.M."/>
            <person name="Dueholm M.S."/>
            <person name="Nielsen P.H."/>
            <person name="Albertsen M."/>
        </authorList>
    </citation>
    <scope>NUCLEOTIDE SEQUENCE [LARGE SCALE GENOMIC DNA]</scope>
    <source>
        <strain evidence="1">OdNE_18-Q3-R46-58_MAXAC.008</strain>
    </source>
</reference>
<name>A0A936K7H7_9BACT</name>
<dbReference type="AlphaFoldDB" id="A0A936K7H7"/>
<dbReference type="Proteomes" id="UP000709959">
    <property type="component" value="Unassembled WGS sequence"/>
</dbReference>
<dbReference type="EMBL" id="JADKCH010000033">
    <property type="protein sequence ID" value="MBK8573934.1"/>
    <property type="molecule type" value="Genomic_DNA"/>
</dbReference>
<dbReference type="InterPro" id="IPR053851">
    <property type="entry name" value="DUF6929"/>
</dbReference>